<name>A0ABV6LHJ5_9SPHI</name>
<evidence type="ECO:0000313" key="7">
    <source>
        <dbReference type="EMBL" id="MFC0518948.1"/>
    </source>
</evidence>
<reference evidence="7 8" key="1">
    <citation type="submission" date="2024-09" db="EMBL/GenBank/DDBJ databases">
        <authorList>
            <person name="Sun Q."/>
            <person name="Mori K."/>
        </authorList>
    </citation>
    <scope>NUCLEOTIDE SEQUENCE [LARGE SCALE GENOMIC DNA]</scope>
    <source>
        <strain evidence="7 8">NCAIM B.02415</strain>
    </source>
</reference>
<keyword evidence="8" id="KW-1185">Reference proteome</keyword>
<dbReference type="InterPro" id="IPR027417">
    <property type="entry name" value="P-loop_NTPase"/>
</dbReference>
<keyword evidence="4" id="KW-0342">GTP-binding</keyword>
<evidence type="ECO:0000256" key="2">
    <source>
        <dbReference type="ARBA" id="ARBA00022741"/>
    </source>
</evidence>
<keyword evidence="5" id="KW-0472">Membrane</keyword>
<evidence type="ECO:0000256" key="4">
    <source>
        <dbReference type="ARBA" id="ARBA00023134"/>
    </source>
</evidence>
<keyword evidence="3" id="KW-0378">Hydrolase</keyword>
<accession>A0ABV6LHJ5</accession>
<dbReference type="RefSeq" id="WP_377026650.1">
    <property type="nucleotide sequence ID" value="NZ_JBHLTS010000080.1"/>
</dbReference>
<keyword evidence="2" id="KW-0547">Nucleotide-binding</keyword>
<evidence type="ECO:0000256" key="5">
    <source>
        <dbReference type="ARBA" id="ARBA00023136"/>
    </source>
</evidence>
<dbReference type="EMBL" id="JBHLTS010000080">
    <property type="protein sequence ID" value="MFC0518948.1"/>
    <property type="molecule type" value="Genomic_DNA"/>
</dbReference>
<evidence type="ECO:0000313" key="8">
    <source>
        <dbReference type="Proteomes" id="UP001589828"/>
    </source>
</evidence>
<dbReference type="Gene3D" id="3.40.50.300">
    <property type="entry name" value="P-loop containing nucleotide triphosphate hydrolases"/>
    <property type="match status" value="1"/>
</dbReference>
<dbReference type="PANTHER" id="PTHR10465:SF0">
    <property type="entry name" value="SARCALUMENIN"/>
    <property type="match status" value="1"/>
</dbReference>
<organism evidence="7 8">
    <name type="scientific">Mucilaginibacter angelicae</name>
    <dbReference type="NCBI Taxonomy" id="869718"/>
    <lineage>
        <taxon>Bacteria</taxon>
        <taxon>Pseudomonadati</taxon>
        <taxon>Bacteroidota</taxon>
        <taxon>Sphingobacteriia</taxon>
        <taxon>Sphingobacteriales</taxon>
        <taxon>Sphingobacteriaceae</taxon>
        <taxon>Mucilaginibacter</taxon>
    </lineage>
</organism>
<gene>
    <name evidence="7" type="ORF">ACFFGT_32335</name>
</gene>
<feature type="domain" description="Dynamin N-terminal" evidence="6">
    <location>
        <begin position="59"/>
        <end position="260"/>
    </location>
</feature>
<dbReference type="InterPro" id="IPR045063">
    <property type="entry name" value="Dynamin_N"/>
</dbReference>
<evidence type="ECO:0000256" key="3">
    <source>
        <dbReference type="ARBA" id="ARBA00022801"/>
    </source>
</evidence>
<evidence type="ECO:0000256" key="1">
    <source>
        <dbReference type="ARBA" id="ARBA00004370"/>
    </source>
</evidence>
<dbReference type="InterPro" id="IPR027094">
    <property type="entry name" value="Mitofusin_fam"/>
</dbReference>
<sequence>MKDLEKINEIRKAAAIDALLAYFETLLSRYQWPADRAAQLHHTITVVRARQSDPNLYLGIIGEFSSGKSTLINTLMRNDFLKTDNLQGTTTSLAAFRHGNQLDLAIEYNTGKSLVYSRDHKQINQLYQQYLPKNQTSSGFFSTFWKQLSVSVSPAEHREKIRQLTELLAAGEAFSGDIRQLTISFPSDALKTGLVIVDTPGIQSLNKRHAEVTEKAIREICDVALILIQSTIPVPVSLIEFLKAHAGDIPIHRCIFLVTKIDQIKAGERQRLMDMVRNKLASETGTANPKVVAISPRAALESLLPAVPPSGVFDHTPAAEMDSFLQDYLSAESGIYLSLNQQKLAIQLERLVKLTATLFEGMVGGLRQFESSYAAEKAALEKNTIPRLADFTRERQDHYAKLLRQDTRIYREQMTDCINNFWDTFLTESRRRINWADSLKELKASVDHISGSVTGKQNQLRLQVSAICSQITGVANTHKKDFETEFITIYQSLASLGGQIRLGESRLSGTGTESKFNGQAATYGAVSAVGEASNIENIAIGASFVTGATIGTMILPGIGTAIGAAMGWFIGKLFGPSLDKVRGECLPKIEAAIDGIRAQWIANSTDAFNQAVEDVRKEFNGVIDQYMEKYRLLAEQMAERDRLELIRLEELRKQVARDLQELEIRKNLLATAKNNLLTI</sequence>
<dbReference type="PANTHER" id="PTHR10465">
    <property type="entry name" value="TRANSMEMBRANE GTPASE FZO1"/>
    <property type="match status" value="1"/>
</dbReference>
<comment type="caution">
    <text evidence="7">The sequence shown here is derived from an EMBL/GenBank/DDBJ whole genome shotgun (WGS) entry which is preliminary data.</text>
</comment>
<proteinExistence type="predicted"/>
<dbReference type="SUPFAM" id="SSF52540">
    <property type="entry name" value="P-loop containing nucleoside triphosphate hydrolases"/>
    <property type="match status" value="1"/>
</dbReference>
<dbReference type="Pfam" id="PF00350">
    <property type="entry name" value="Dynamin_N"/>
    <property type="match status" value="1"/>
</dbReference>
<evidence type="ECO:0000259" key="6">
    <source>
        <dbReference type="Pfam" id="PF00350"/>
    </source>
</evidence>
<protein>
    <submittedName>
        <fullName evidence="7">Dynamin family protein</fullName>
    </submittedName>
</protein>
<dbReference type="Proteomes" id="UP001589828">
    <property type="component" value="Unassembled WGS sequence"/>
</dbReference>
<comment type="subcellular location">
    <subcellularLocation>
        <location evidence="1">Membrane</location>
    </subcellularLocation>
</comment>